<dbReference type="Pfam" id="PF02635">
    <property type="entry name" value="DsrE"/>
    <property type="match status" value="1"/>
</dbReference>
<dbReference type="EMBL" id="MARB01000002">
    <property type="protein sequence ID" value="ODJ89308.1"/>
    <property type="molecule type" value="Genomic_DNA"/>
</dbReference>
<dbReference type="InterPro" id="IPR003787">
    <property type="entry name" value="Sulphur_relay_DsrE/F-like"/>
</dbReference>
<evidence type="ECO:0000256" key="1">
    <source>
        <dbReference type="SAM" id="SignalP"/>
    </source>
</evidence>
<accession>A0A7Z1AH73</accession>
<gene>
    <name evidence="2" type="ORF">CODIS_04070</name>
</gene>
<dbReference type="OrthoDB" id="8563147at2"/>
<name>A0A7Z1AH73_9GAMM</name>
<keyword evidence="3" id="KW-1185">Reference proteome</keyword>
<dbReference type="Proteomes" id="UP000094769">
    <property type="component" value="Unassembled WGS sequence"/>
</dbReference>
<dbReference type="Gene3D" id="3.40.1260.10">
    <property type="entry name" value="DsrEFH-like"/>
    <property type="match status" value="1"/>
</dbReference>
<keyword evidence="1" id="KW-0732">Signal</keyword>
<protein>
    <submittedName>
        <fullName evidence="2">DsrE/DsrF-like family protein</fullName>
    </submittedName>
</protein>
<evidence type="ECO:0000313" key="2">
    <source>
        <dbReference type="EMBL" id="ODJ89308.1"/>
    </source>
</evidence>
<reference evidence="2 3" key="1">
    <citation type="submission" date="2016-06" db="EMBL/GenBank/DDBJ databases">
        <title>Genome sequence of endosymbiont of Candidatus Endolucinida thiodiazotropha.</title>
        <authorList>
            <person name="Poehlein A."/>
            <person name="Koenig S."/>
            <person name="Heiden S.E."/>
            <person name="Thuermer A."/>
            <person name="Voget S."/>
            <person name="Daniel R."/>
            <person name="Markert S."/>
            <person name="Gros O."/>
            <person name="Schweder T."/>
        </authorList>
    </citation>
    <scope>NUCLEOTIDE SEQUENCE [LARGE SCALE GENOMIC DNA]</scope>
    <source>
        <strain evidence="2 3">COS</strain>
    </source>
</reference>
<dbReference type="AlphaFoldDB" id="A0A7Z1AH73"/>
<evidence type="ECO:0000313" key="3">
    <source>
        <dbReference type="Proteomes" id="UP000094769"/>
    </source>
</evidence>
<proteinExistence type="predicted"/>
<feature type="chain" id="PRO_5030747262" evidence="1">
    <location>
        <begin position="24"/>
        <end position="145"/>
    </location>
</feature>
<comment type="caution">
    <text evidence="2">The sequence shown here is derived from an EMBL/GenBank/DDBJ whole genome shotgun (WGS) entry which is preliminary data.</text>
</comment>
<feature type="signal peptide" evidence="1">
    <location>
        <begin position="1"/>
        <end position="23"/>
    </location>
</feature>
<dbReference type="RefSeq" id="WP_069121046.1">
    <property type="nucleotide sequence ID" value="NZ_MARB01000002.1"/>
</dbReference>
<dbReference type="SUPFAM" id="SSF75169">
    <property type="entry name" value="DsrEFH-like"/>
    <property type="match status" value="1"/>
</dbReference>
<dbReference type="InterPro" id="IPR027396">
    <property type="entry name" value="DsrEFH-like"/>
</dbReference>
<dbReference type="PANTHER" id="PTHR37691">
    <property type="entry name" value="BLR3518 PROTEIN"/>
    <property type="match status" value="1"/>
</dbReference>
<dbReference type="PANTHER" id="PTHR37691:SF1">
    <property type="entry name" value="BLR3518 PROTEIN"/>
    <property type="match status" value="1"/>
</dbReference>
<organism evidence="2 3">
    <name type="scientific">Candidatus Thiodiazotropha endolucinida</name>
    <dbReference type="NCBI Taxonomy" id="1655433"/>
    <lineage>
        <taxon>Bacteria</taxon>
        <taxon>Pseudomonadati</taxon>
        <taxon>Pseudomonadota</taxon>
        <taxon>Gammaproteobacteria</taxon>
        <taxon>Chromatiales</taxon>
        <taxon>Sedimenticolaceae</taxon>
        <taxon>Candidatus Thiodiazotropha</taxon>
    </lineage>
</organism>
<sequence>MIKQLILYLLPALFLFVVATTHAEYAPSKAVYDVTSSDPLDLTNILDRVSLLQNLYGNNSFDSKIVIVIHEGTIPIFAKTKAEYSGLMQRAKSLTFGEIIEFRLCITSAKLQGYTANDFHEFVAMVPMADAEIIMLQNNGYAYLR</sequence>